<reference evidence="4 5" key="1">
    <citation type="submission" date="2019-11" db="EMBL/GenBank/DDBJ databases">
        <title>Characterisation of Fundicoccus ignavus gen. nov. sp. nov., a novel genus of the family Aerococcaceae isolated from bulk tank milk.</title>
        <authorList>
            <person name="Siebert A."/>
            <person name="Huptas C."/>
            <person name="Wenning M."/>
            <person name="Scherer S."/>
            <person name="Doll E.V."/>
        </authorList>
    </citation>
    <scope>NUCLEOTIDE SEQUENCE [LARGE SCALE GENOMIC DNA]</scope>
    <source>
        <strain evidence="2 5">DSM 109653</strain>
        <strain evidence="3 4">WS4759</strain>
    </source>
</reference>
<dbReference type="InterPro" id="IPR002156">
    <property type="entry name" value="RNaseH_domain"/>
</dbReference>
<organism evidence="3 4">
    <name type="scientific">Fundicoccus ignavus</name>
    <dbReference type="NCBI Taxonomy" id="2664442"/>
    <lineage>
        <taxon>Bacteria</taxon>
        <taxon>Bacillati</taxon>
        <taxon>Bacillota</taxon>
        <taxon>Bacilli</taxon>
        <taxon>Lactobacillales</taxon>
        <taxon>Aerococcaceae</taxon>
        <taxon>Fundicoccus</taxon>
    </lineage>
</organism>
<evidence type="ECO:0000313" key="2">
    <source>
        <dbReference type="EMBL" id="MRI80700.1"/>
    </source>
</evidence>
<keyword evidence="3" id="KW-0695">RNA-directed DNA polymerase</keyword>
<dbReference type="PROSITE" id="PS50879">
    <property type="entry name" value="RNASE_H_1"/>
    <property type="match status" value="1"/>
</dbReference>
<dbReference type="Proteomes" id="UP000469870">
    <property type="component" value="Unassembled WGS sequence"/>
</dbReference>
<keyword evidence="4" id="KW-1185">Reference proteome</keyword>
<dbReference type="SUPFAM" id="SSF53098">
    <property type="entry name" value="Ribonuclease H-like"/>
    <property type="match status" value="1"/>
</dbReference>
<dbReference type="Pfam" id="PF13456">
    <property type="entry name" value="RVT_3"/>
    <property type="match status" value="1"/>
</dbReference>
<accession>A0A6I2GE70</accession>
<evidence type="ECO:0000313" key="5">
    <source>
        <dbReference type="Proteomes" id="UP000469870"/>
    </source>
</evidence>
<dbReference type="InterPro" id="IPR036397">
    <property type="entry name" value="RNaseH_sf"/>
</dbReference>
<dbReference type="GO" id="GO:0003676">
    <property type="term" value="F:nucleic acid binding"/>
    <property type="evidence" value="ECO:0007669"/>
    <property type="project" value="InterPro"/>
</dbReference>
<dbReference type="AlphaFoldDB" id="A0A6I2GE70"/>
<evidence type="ECO:0000313" key="3">
    <source>
        <dbReference type="EMBL" id="MRI84934.1"/>
    </source>
</evidence>
<dbReference type="GO" id="GO:0003964">
    <property type="term" value="F:RNA-directed DNA polymerase activity"/>
    <property type="evidence" value="ECO:0007669"/>
    <property type="project" value="UniProtKB-KW"/>
</dbReference>
<sequence length="139" mass="16271">MLKIYIDAAFQSKTRTAGLAIIINDDGQQTPYKIRIEDVYDNHQAEFFALDQVLKLLEVNEQLDETLFIHSDSKIVVQSVQKSYVKEEHYREILKRILMRLEKAPLAFIKWIPEKENRGADQLAKQALHQQGKLMSWIE</sequence>
<name>A0A6I2GE70_9LACT</name>
<dbReference type="Proteomes" id="UP000430975">
    <property type="component" value="Unassembled WGS sequence"/>
</dbReference>
<dbReference type="RefSeq" id="WP_153861189.1">
    <property type="nucleotide sequence ID" value="NZ_WJQR01000001.1"/>
</dbReference>
<gene>
    <name evidence="3" type="ORF">GIY09_03340</name>
    <name evidence="2" type="ORF">GIY11_01460</name>
</gene>
<dbReference type="CDD" id="cd09279">
    <property type="entry name" value="RNase_HI_like"/>
    <property type="match status" value="1"/>
</dbReference>
<dbReference type="Gene3D" id="3.30.420.10">
    <property type="entry name" value="Ribonuclease H-like superfamily/Ribonuclease H"/>
    <property type="match status" value="1"/>
</dbReference>
<feature type="domain" description="RNase H type-1" evidence="1">
    <location>
        <begin position="1"/>
        <end position="129"/>
    </location>
</feature>
<evidence type="ECO:0000259" key="1">
    <source>
        <dbReference type="PROSITE" id="PS50879"/>
    </source>
</evidence>
<keyword evidence="3" id="KW-0808">Transferase</keyword>
<dbReference type="GO" id="GO:0004523">
    <property type="term" value="F:RNA-DNA hybrid ribonuclease activity"/>
    <property type="evidence" value="ECO:0007669"/>
    <property type="project" value="InterPro"/>
</dbReference>
<comment type="caution">
    <text evidence="3">The sequence shown here is derived from an EMBL/GenBank/DDBJ whole genome shotgun (WGS) entry which is preliminary data.</text>
</comment>
<dbReference type="EMBL" id="WJQS01000002">
    <property type="protein sequence ID" value="MRI84934.1"/>
    <property type="molecule type" value="Genomic_DNA"/>
</dbReference>
<protein>
    <submittedName>
        <fullName evidence="3">Reverse transcriptase-like protein</fullName>
    </submittedName>
</protein>
<evidence type="ECO:0000313" key="4">
    <source>
        <dbReference type="Proteomes" id="UP000430975"/>
    </source>
</evidence>
<dbReference type="InterPro" id="IPR012337">
    <property type="entry name" value="RNaseH-like_sf"/>
</dbReference>
<keyword evidence="3" id="KW-0548">Nucleotidyltransferase</keyword>
<dbReference type="EMBL" id="WJQR01000001">
    <property type="protein sequence ID" value="MRI80700.1"/>
    <property type="molecule type" value="Genomic_DNA"/>
</dbReference>
<proteinExistence type="predicted"/>